<comment type="caution">
    <text evidence="2">The sequence shown here is derived from an EMBL/GenBank/DDBJ whole genome shotgun (WGS) entry which is preliminary data.</text>
</comment>
<dbReference type="RefSeq" id="WP_192037927.1">
    <property type="nucleotide sequence ID" value="NZ_JACYWE010000001.1"/>
</dbReference>
<name>A0A927JBA1_9ACTN</name>
<gene>
    <name evidence="2" type="ORF">HT102_03225</name>
</gene>
<evidence type="ECO:0000313" key="2">
    <source>
        <dbReference type="EMBL" id="MBD8505502.1"/>
    </source>
</evidence>
<keyword evidence="3" id="KW-1185">Reference proteome</keyword>
<dbReference type="AlphaFoldDB" id="A0A927JBA1"/>
<proteinExistence type="predicted"/>
<accession>A0A927JBA1</accession>
<protein>
    <submittedName>
        <fullName evidence="2">Uncharacterized protein</fullName>
    </submittedName>
</protein>
<feature type="region of interest" description="Disordered" evidence="1">
    <location>
        <begin position="30"/>
        <end position="55"/>
    </location>
</feature>
<evidence type="ECO:0000313" key="3">
    <source>
        <dbReference type="Proteomes" id="UP000642993"/>
    </source>
</evidence>
<reference evidence="2" key="1">
    <citation type="submission" date="2020-09" db="EMBL/GenBank/DDBJ databases">
        <title>Hoyosella lacisalsi sp. nov., a halotolerant actinobacterium isolated from soil of Lake Gudzhirganskoe.</title>
        <authorList>
            <person name="Yang Q."/>
            <person name="Guo P.Y."/>
            <person name="Liu S.W."/>
            <person name="Li F.N."/>
            <person name="Sun C.H."/>
        </authorList>
    </citation>
    <scope>NUCLEOTIDE SEQUENCE</scope>
    <source>
        <strain evidence="2">G463</strain>
    </source>
</reference>
<sequence>MRIHRRILGLIDLDVVAGEKLRPSVISINWARPGSSRDGGEPERPRHGTAPGADG</sequence>
<dbReference type="Proteomes" id="UP000642993">
    <property type="component" value="Unassembled WGS sequence"/>
</dbReference>
<evidence type="ECO:0000256" key="1">
    <source>
        <dbReference type="SAM" id="MobiDB-lite"/>
    </source>
</evidence>
<dbReference type="EMBL" id="JACYWE010000001">
    <property type="protein sequence ID" value="MBD8505502.1"/>
    <property type="molecule type" value="Genomic_DNA"/>
</dbReference>
<organism evidence="2 3">
    <name type="scientific">Lolliginicoccus lacisalsi</name>
    <dbReference type="NCBI Taxonomy" id="2742202"/>
    <lineage>
        <taxon>Bacteria</taxon>
        <taxon>Bacillati</taxon>
        <taxon>Actinomycetota</taxon>
        <taxon>Actinomycetes</taxon>
        <taxon>Mycobacteriales</taxon>
        <taxon>Hoyosellaceae</taxon>
        <taxon>Lolliginicoccus</taxon>
    </lineage>
</organism>